<comment type="caution">
    <text evidence="1">The sequence shown here is derived from an EMBL/GenBank/DDBJ whole genome shotgun (WGS) entry which is preliminary data.</text>
</comment>
<dbReference type="PANTHER" id="PTHR43179">
    <property type="entry name" value="RHAMNOSYLTRANSFERASE WBBL"/>
    <property type="match status" value="1"/>
</dbReference>
<accession>A0A0G0K505</accession>
<sequence>MDIQILLYNSERFLDKLLIGISSIVSKEETIVHFLENSEDNSEIELKKRSKLIKFKYTYDKKNENMGFGKGHNYLFKKYHQNYSERFMVLNHDTIPFYNFLEQVSKFYKYIDKDWAVIECMQFPKSHPKDYNGETFETEWASAAATIYKTKIFKEVAGFDETFFMYCEDVDFCWRIREKGEKVYFCPIAKIAHLTGSLDQKKDPSFEEIFSKAGNLFLRYKYFGNKEVRNYFDLIKDHSNYKEIIKQYNKMLSGTNKKTIKKFRRCKVPKLYVDSNYALHRW</sequence>
<protein>
    <recommendedName>
        <fullName evidence="3">Glycosyltransferase 2-like domain-containing protein</fullName>
    </recommendedName>
</protein>
<dbReference type="PANTHER" id="PTHR43179:SF7">
    <property type="entry name" value="RHAMNOSYLTRANSFERASE WBBL"/>
    <property type="match status" value="1"/>
</dbReference>
<evidence type="ECO:0000313" key="2">
    <source>
        <dbReference type="Proteomes" id="UP000034852"/>
    </source>
</evidence>
<dbReference type="SUPFAM" id="SSF53448">
    <property type="entry name" value="Nucleotide-diphospho-sugar transferases"/>
    <property type="match status" value="1"/>
</dbReference>
<dbReference type="Proteomes" id="UP000034852">
    <property type="component" value="Unassembled WGS sequence"/>
</dbReference>
<proteinExistence type="predicted"/>
<dbReference type="InterPro" id="IPR029044">
    <property type="entry name" value="Nucleotide-diphossugar_trans"/>
</dbReference>
<reference evidence="1 2" key="1">
    <citation type="journal article" date="2015" name="Nature">
        <title>rRNA introns, odd ribosomes, and small enigmatic genomes across a large radiation of phyla.</title>
        <authorList>
            <person name="Brown C.T."/>
            <person name="Hug L.A."/>
            <person name="Thomas B.C."/>
            <person name="Sharon I."/>
            <person name="Castelle C.J."/>
            <person name="Singh A."/>
            <person name="Wilkins M.J."/>
            <person name="Williams K.H."/>
            <person name="Banfield J.F."/>
        </authorList>
    </citation>
    <scope>NUCLEOTIDE SEQUENCE [LARGE SCALE GENOMIC DNA]</scope>
</reference>
<evidence type="ECO:0008006" key="3">
    <source>
        <dbReference type="Google" id="ProtNLM"/>
    </source>
</evidence>
<organism evidence="1 2">
    <name type="scientific">candidate division WS6 bacterium GW2011_GWA2_37_6</name>
    <dbReference type="NCBI Taxonomy" id="1619087"/>
    <lineage>
        <taxon>Bacteria</taxon>
        <taxon>Candidatus Dojkabacteria</taxon>
    </lineage>
</organism>
<dbReference type="Gene3D" id="3.90.550.10">
    <property type="entry name" value="Spore Coat Polysaccharide Biosynthesis Protein SpsA, Chain A"/>
    <property type="match status" value="1"/>
</dbReference>
<dbReference type="EMBL" id="LBTH01000017">
    <property type="protein sequence ID" value="KKQ35711.1"/>
    <property type="molecule type" value="Genomic_DNA"/>
</dbReference>
<evidence type="ECO:0000313" key="1">
    <source>
        <dbReference type="EMBL" id="KKQ35711.1"/>
    </source>
</evidence>
<dbReference type="AlphaFoldDB" id="A0A0G0K505"/>
<gene>
    <name evidence="1" type="ORF">US52_C0017G0008</name>
</gene>
<name>A0A0G0K505_9BACT</name>